<sequence>MHNNLTRIQNVFGFFTSVAFAVAAAIAVSVVLSAQSPSASLELRNIQVVTGRPHYYSSKREEYAHVKFDLDAERRWSSRAAAGRVPDEQLLPTKRRQDMYESEVAMPANDAVPPQVTDGMCKPSITNPTGAGAASIRDPVKRAAPASWHY</sequence>
<name>A0A4U0Y219_9PEZI</name>
<evidence type="ECO:0000256" key="6">
    <source>
        <dbReference type="ARBA" id="ARBA00022989"/>
    </source>
</evidence>
<accession>A0A4U0Y219</accession>
<keyword evidence="6 8" id="KW-1133">Transmembrane helix</keyword>
<protein>
    <recommendedName>
        <fullName evidence="11">Transmembrane protein</fullName>
    </recommendedName>
</protein>
<evidence type="ECO:0000256" key="1">
    <source>
        <dbReference type="ARBA" id="ARBA00004648"/>
    </source>
</evidence>
<dbReference type="GO" id="GO:0005787">
    <property type="term" value="C:signal peptidase complex"/>
    <property type="evidence" value="ECO:0007669"/>
    <property type="project" value="InterPro"/>
</dbReference>
<dbReference type="GO" id="GO:0006465">
    <property type="term" value="P:signal peptide processing"/>
    <property type="evidence" value="ECO:0007669"/>
    <property type="project" value="InterPro"/>
</dbReference>
<keyword evidence="5" id="KW-0735">Signal-anchor</keyword>
<evidence type="ECO:0000256" key="4">
    <source>
        <dbReference type="ARBA" id="ARBA00022824"/>
    </source>
</evidence>
<evidence type="ECO:0000256" key="5">
    <source>
        <dbReference type="ARBA" id="ARBA00022968"/>
    </source>
</evidence>
<evidence type="ECO:0000256" key="3">
    <source>
        <dbReference type="ARBA" id="ARBA00022692"/>
    </source>
</evidence>
<dbReference type="Pfam" id="PF04573">
    <property type="entry name" value="SPC22"/>
    <property type="match status" value="1"/>
</dbReference>
<keyword evidence="4" id="KW-0256">Endoplasmic reticulum</keyword>
<comment type="subcellular location">
    <subcellularLocation>
        <location evidence="1">Endoplasmic reticulum membrane</location>
        <topology evidence="1">Single-pass type II membrane protein</topology>
    </subcellularLocation>
</comment>
<dbReference type="OrthoDB" id="10261524at2759"/>
<dbReference type="AlphaFoldDB" id="A0A4U0Y219"/>
<dbReference type="STRING" id="329884.A0A4U0Y219"/>
<dbReference type="Proteomes" id="UP000309340">
    <property type="component" value="Unassembled WGS sequence"/>
</dbReference>
<evidence type="ECO:0008006" key="11">
    <source>
        <dbReference type="Google" id="ProtNLM"/>
    </source>
</evidence>
<feature type="transmembrane region" description="Helical" evidence="8">
    <location>
        <begin position="12"/>
        <end position="34"/>
    </location>
</feature>
<organism evidence="9 10">
    <name type="scientific">Friedmanniomyces simplex</name>
    <dbReference type="NCBI Taxonomy" id="329884"/>
    <lineage>
        <taxon>Eukaryota</taxon>
        <taxon>Fungi</taxon>
        <taxon>Dikarya</taxon>
        <taxon>Ascomycota</taxon>
        <taxon>Pezizomycotina</taxon>
        <taxon>Dothideomycetes</taxon>
        <taxon>Dothideomycetidae</taxon>
        <taxon>Mycosphaerellales</taxon>
        <taxon>Teratosphaeriaceae</taxon>
        <taxon>Friedmanniomyces</taxon>
    </lineage>
</organism>
<keyword evidence="7 8" id="KW-0472">Membrane</keyword>
<evidence type="ECO:0000313" key="10">
    <source>
        <dbReference type="Proteomes" id="UP000309340"/>
    </source>
</evidence>
<comment type="similarity">
    <text evidence="2">Belongs to the SPCS3 family.</text>
</comment>
<keyword evidence="3 8" id="KW-0812">Transmembrane</keyword>
<keyword evidence="10" id="KW-1185">Reference proteome</keyword>
<comment type="caution">
    <text evidence="9">The sequence shown here is derived from an EMBL/GenBank/DDBJ whole genome shotgun (WGS) entry which is preliminary data.</text>
</comment>
<dbReference type="EMBL" id="NAJQ01000048">
    <property type="protein sequence ID" value="TKA81605.1"/>
    <property type="molecule type" value="Genomic_DNA"/>
</dbReference>
<gene>
    <name evidence="9" type="ORF">B0A55_03563</name>
</gene>
<evidence type="ECO:0000256" key="2">
    <source>
        <dbReference type="ARBA" id="ARBA00009289"/>
    </source>
</evidence>
<proteinExistence type="inferred from homology"/>
<dbReference type="InterPro" id="IPR007653">
    <property type="entry name" value="SPC3"/>
</dbReference>
<evidence type="ECO:0000313" key="9">
    <source>
        <dbReference type="EMBL" id="TKA81605.1"/>
    </source>
</evidence>
<evidence type="ECO:0000256" key="8">
    <source>
        <dbReference type="SAM" id="Phobius"/>
    </source>
</evidence>
<evidence type="ECO:0000256" key="7">
    <source>
        <dbReference type="ARBA" id="ARBA00023136"/>
    </source>
</evidence>
<reference evidence="9 10" key="1">
    <citation type="submission" date="2017-03" db="EMBL/GenBank/DDBJ databases">
        <title>Genomes of endolithic fungi from Antarctica.</title>
        <authorList>
            <person name="Coleine C."/>
            <person name="Masonjones S."/>
            <person name="Stajich J.E."/>
        </authorList>
    </citation>
    <scope>NUCLEOTIDE SEQUENCE [LARGE SCALE GENOMIC DNA]</scope>
    <source>
        <strain evidence="9 10">CCFEE 5184</strain>
    </source>
</reference>